<sequence>MRFRVSPDDNRVLPEQNPTAHYLPSINANHLAPIDPAKSEISTLTKPAIPYQVGDGKAQSVLTFIPANPETAVVSTMPAVPYQVADGKAQSVLPLTPATPETAVTSTNSLGYRAGVGKVKSVIPKKRKLVKTMMYHCIKNFIKSLFRRPPKTHNRPKPITDDQ</sequence>
<evidence type="ECO:0000313" key="3">
    <source>
        <dbReference type="Proteomes" id="UP000685013"/>
    </source>
</evidence>
<feature type="non-terminal residue" evidence="2">
    <location>
        <position position="1"/>
    </location>
</feature>
<evidence type="ECO:0000256" key="1">
    <source>
        <dbReference type="SAM" id="MobiDB-lite"/>
    </source>
</evidence>
<dbReference type="Proteomes" id="UP000685013">
    <property type="component" value="Chromosome 4"/>
</dbReference>
<keyword evidence="3" id="KW-1185">Reference proteome</keyword>
<evidence type="ECO:0000313" key="2">
    <source>
        <dbReference type="EMBL" id="KAG6602131.1"/>
    </source>
</evidence>
<accession>A0AAV6NSP1</accession>
<dbReference type="EMBL" id="JAGKQH010000004">
    <property type="protein sequence ID" value="KAG6602131.1"/>
    <property type="molecule type" value="Genomic_DNA"/>
</dbReference>
<reference evidence="2 3" key="1">
    <citation type="journal article" date="2021" name="Hortic Res">
        <title>The domestication of Cucurbita argyrosperma as revealed by the genome of its wild relative.</title>
        <authorList>
            <person name="Barrera-Redondo J."/>
            <person name="Sanchez-de la Vega G."/>
            <person name="Aguirre-Liguori J.A."/>
            <person name="Castellanos-Morales G."/>
            <person name="Gutierrez-Guerrero Y.T."/>
            <person name="Aguirre-Dugua X."/>
            <person name="Aguirre-Planter E."/>
            <person name="Tenaillon M.I."/>
            <person name="Lira-Saade R."/>
            <person name="Eguiarte L.E."/>
        </authorList>
    </citation>
    <scope>NUCLEOTIDE SEQUENCE [LARGE SCALE GENOMIC DNA]</scope>
    <source>
        <strain evidence="2">JBR-2021</strain>
    </source>
</reference>
<dbReference type="AlphaFoldDB" id="A0AAV6NSP1"/>
<gene>
    <name evidence="2" type="ORF">SDJN03_07364</name>
</gene>
<name>A0AAV6NSP1_9ROSI</name>
<feature type="region of interest" description="Disordered" evidence="1">
    <location>
        <begin position="1"/>
        <end position="21"/>
    </location>
</feature>
<proteinExistence type="predicted"/>
<comment type="caution">
    <text evidence="2">The sequence shown here is derived from an EMBL/GenBank/DDBJ whole genome shotgun (WGS) entry which is preliminary data.</text>
</comment>
<protein>
    <submittedName>
        <fullName evidence="2">Uncharacterized protein</fullName>
    </submittedName>
</protein>
<feature type="compositionally biased region" description="Basic and acidic residues" evidence="1">
    <location>
        <begin position="1"/>
        <end position="12"/>
    </location>
</feature>
<organism evidence="2 3">
    <name type="scientific">Cucurbita argyrosperma subsp. sororia</name>
    <dbReference type="NCBI Taxonomy" id="37648"/>
    <lineage>
        <taxon>Eukaryota</taxon>
        <taxon>Viridiplantae</taxon>
        <taxon>Streptophyta</taxon>
        <taxon>Embryophyta</taxon>
        <taxon>Tracheophyta</taxon>
        <taxon>Spermatophyta</taxon>
        <taxon>Magnoliopsida</taxon>
        <taxon>eudicotyledons</taxon>
        <taxon>Gunneridae</taxon>
        <taxon>Pentapetalae</taxon>
        <taxon>rosids</taxon>
        <taxon>fabids</taxon>
        <taxon>Cucurbitales</taxon>
        <taxon>Cucurbitaceae</taxon>
        <taxon>Cucurbiteae</taxon>
        <taxon>Cucurbita</taxon>
    </lineage>
</organism>